<name>A0A843VY04_COLES</name>
<evidence type="ECO:0000313" key="2">
    <source>
        <dbReference type="Proteomes" id="UP000652761"/>
    </source>
</evidence>
<comment type="caution">
    <text evidence="1">The sequence shown here is derived from an EMBL/GenBank/DDBJ whole genome shotgun (WGS) entry which is preliminary data.</text>
</comment>
<keyword evidence="2" id="KW-1185">Reference proteome</keyword>
<dbReference type="Proteomes" id="UP000652761">
    <property type="component" value="Unassembled WGS sequence"/>
</dbReference>
<accession>A0A843VY04</accession>
<dbReference type="AlphaFoldDB" id="A0A843VY04"/>
<reference evidence="1" key="1">
    <citation type="submission" date="2017-07" db="EMBL/GenBank/DDBJ databases">
        <title>Taro Niue Genome Assembly and Annotation.</title>
        <authorList>
            <person name="Atibalentja N."/>
            <person name="Keating K."/>
            <person name="Fields C.J."/>
        </authorList>
    </citation>
    <scope>NUCLEOTIDE SEQUENCE</scope>
    <source>
        <strain evidence="1">Niue_2</strain>
        <tissue evidence="1">Leaf</tissue>
    </source>
</reference>
<sequence>MLPFTSWFSDNRCCRLPAGRRVRLCPVRTPCGGFEPVSVEPLLYR</sequence>
<organism evidence="1 2">
    <name type="scientific">Colocasia esculenta</name>
    <name type="common">Wild taro</name>
    <name type="synonym">Arum esculentum</name>
    <dbReference type="NCBI Taxonomy" id="4460"/>
    <lineage>
        <taxon>Eukaryota</taxon>
        <taxon>Viridiplantae</taxon>
        <taxon>Streptophyta</taxon>
        <taxon>Embryophyta</taxon>
        <taxon>Tracheophyta</taxon>
        <taxon>Spermatophyta</taxon>
        <taxon>Magnoliopsida</taxon>
        <taxon>Liliopsida</taxon>
        <taxon>Araceae</taxon>
        <taxon>Aroideae</taxon>
        <taxon>Colocasieae</taxon>
        <taxon>Colocasia</taxon>
    </lineage>
</organism>
<gene>
    <name evidence="1" type="ORF">Taro_034527</name>
</gene>
<dbReference type="EMBL" id="NMUH01002730">
    <property type="protein sequence ID" value="MQM01769.1"/>
    <property type="molecule type" value="Genomic_DNA"/>
</dbReference>
<proteinExistence type="predicted"/>
<evidence type="ECO:0000313" key="1">
    <source>
        <dbReference type="EMBL" id="MQM01769.1"/>
    </source>
</evidence>
<protein>
    <submittedName>
        <fullName evidence="1">Uncharacterized protein</fullName>
    </submittedName>
</protein>